<gene>
    <name evidence="4" type="ORF">DUNSADRAFT_5951</name>
</gene>
<feature type="compositionally biased region" description="Basic and acidic residues" evidence="2">
    <location>
        <begin position="91"/>
        <end position="104"/>
    </location>
</feature>
<dbReference type="PANTHER" id="PTHR12419">
    <property type="entry name" value="OTU DOMAIN CONTAINING PROTEIN"/>
    <property type="match status" value="1"/>
</dbReference>
<proteinExistence type="inferred from homology"/>
<dbReference type="PROSITE" id="PS50802">
    <property type="entry name" value="OTU"/>
    <property type="match status" value="1"/>
</dbReference>
<dbReference type="SUPFAM" id="SSF54001">
    <property type="entry name" value="Cysteine proteinases"/>
    <property type="match status" value="1"/>
</dbReference>
<feature type="compositionally biased region" description="Basic and acidic residues" evidence="2">
    <location>
        <begin position="29"/>
        <end position="48"/>
    </location>
</feature>
<evidence type="ECO:0000259" key="3">
    <source>
        <dbReference type="PROSITE" id="PS50802"/>
    </source>
</evidence>
<dbReference type="InterPro" id="IPR038765">
    <property type="entry name" value="Papain-like_cys_pep_sf"/>
</dbReference>
<organism evidence="4 5">
    <name type="scientific">Dunaliella salina</name>
    <name type="common">Green alga</name>
    <name type="synonym">Protococcus salinus</name>
    <dbReference type="NCBI Taxonomy" id="3046"/>
    <lineage>
        <taxon>Eukaryota</taxon>
        <taxon>Viridiplantae</taxon>
        <taxon>Chlorophyta</taxon>
        <taxon>core chlorophytes</taxon>
        <taxon>Chlorophyceae</taxon>
        <taxon>CS clade</taxon>
        <taxon>Chlamydomonadales</taxon>
        <taxon>Dunaliellaceae</taxon>
        <taxon>Dunaliella</taxon>
    </lineage>
</organism>
<dbReference type="InterPro" id="IPR050704">
    <property type="entry name" value="Peptidase_C85-like"/>
</dbReference>
<evidence type="ECO:0000256" key="2">
    <source>
        <dbReference type="SAM" id="MobiDB-lite"/>
    </source>
</evidence>
<evidence type="ECO:0000313" key="4">
    <source>
        <dbReference type="EMBL" id="KAF5836445.1"/>
    </source>
</evidence>
<evidence type="ECO:0000313" key="5">
    <source>
        <dbReference type="Proteomes" id="UP000815325"/>
    </source>
</evidence>
<dbReference type="Gene3D" id="3.90.70.80">
    <property type="match status" value="1"/>
</dbReference>
<feature type="domain" description="OTU" evidence="3">
    <location>
        <begin position="130"/>
        <end position="287"/>
    </location>
</feature>
<comment type="similarity">
    <text evidence="1">Belongs to the peptidase C85 family.</text>
</comment>
<feature type="compositionally biased region" description="Low complexity" evidence="2">
    <location>
        <begin position="105"/>
        <end position="114"/>
    </location>
</feature>
<dbReference type="Proteomes" id="UP000815325">
    <property type="component" value="Unassembled WGS sequence"/>
</dbReference>
<reference evidence="4" key="1">
    <citation type="submission" date="2017-08" db="EMBL/GenBank/DDBJ databases">
        <authorList>
            <person name="Polle J.E."/>
            <person name="Barry K."/>
            <person name="Cushman J."/>
            <person name="Schmutz J."/>
            <person name="Tran D."/>
            <person name="Hathwaick L.T."/>
            <person name="Yim W.C."/>
            <person name="Jenkins J."/>
            <person name="Mckie-Krisberg Z.M."/>
            <person name="Prochnik S."/>
            <person name="Lindquist E."/>
            <person name="Dockter R.B."/>
            <person name="Adam C."/>
            <person name="Molina H."/>
            <person name="Bunkerborg J."/>
            <person name="Jin E."/>
            <person name="Buchheim M."/>
            <person name="Magnuson J."/>
        </authorList>
    </citation>
    <scope>NUCLEOTIDE SEQUENCE</scope>
    <source>
        <strain evidence="4">CCAP 19/18</strain>
    </source>
</reference>
<name>A0ABQ7GPB0_DUNSA</name>
<dbReference type="InterPro" id="IPR003323">
    <property type="entry name" value="OTU_dom"/>
</dbReference>
<evidence type="ECO:0000256" key="1">
    <source>
        <dbReference type="ARBA" id="ARBA00010407"/>
    </source>
</evidence>
<dbReference type="PANTHER" id="PTHR12419:SF10">
    <property type="entry name" value="DEUBIQUITINASE OTUD6B"/>
    <property type="match status" value="1"/>
</dbReference>
<dbReference type="EMBL" id="MU069660">
    <property type="protein sequence ID" value="KAF5836445.1"/>
    <property type="molecule type" value="Genomic_DNA"/>
</dbReference>
<dbReference type="Pfam" id="PF02338">
    <property type="entry name" value="OTU"/>
    <property type="match status" value="1"/>
</dbReference>
<feature type="region of interest" description="Disordered" evidence="2">
    <location>
        <begin position="1"/>
        <end position="118"/>
    </location>
</feature>
<accession>A0ABQ7GPB0</accession>
<sequence>MQEMQAFKKNLQRMGKKSKDELAAMNSEIEARHKRELQEVEERERQAEEPAQGVSGLKLGTEAELNPGPSEEHAGSGGGKATKAMKRREKAQREEAEREARIAEEAASAEPSARAQEEEALGQLLAPLGLRMREIQADGHCLYRSLEDQLRLALQKSASSNGGVSSCNSKPLQYQQLREAAAAHIRAHPDEYLPFILSEEATTNGVDDGLSVLERYCQELESTASWGGQLELSVLAQVLKRPIKVYAVGMPTVTLGDEFEAQGPPLQVCYLRHAFGLGEHYNSLGSATEDVPS</sequence>
<protein>
    <recommendedName>
        <fullName evidence="3">OTU domain-containing protein</fullName>
    </recommendedName>
</protein>
<keyword evidence="5" id="KW-1185">Reference proteome</keyword>
<comment type="caution">
    <text evidence="4">The sequence shown here is derived from an EMBL/GenBank/DDBJ whole genome shotgun (WGS) entry which is preliminary data.</text>
</comment>